<protein>
    <submittedName>
        <fullName evidence="1">Uncharacterized protein</fullName>
    </submittedName>
</protein>
<feature type="non-terminal residue" evidence="1">
    <location>
        <position position="176"/>
    </location>
</feature>
<dbReference type="SUPFAM" id="SSF63829">
    <property type="entry name" value="Calcium-dependent phosphotriesterase"/>
    <property type="match status" value="1"/>
</dbReference>
<proteinExistence type="predicted"/>
<dbReference type="AlphaFoldDB" id="X0TJR1"/>
<accession>X0TJR1</accession>
<evidence type="ECO:0000313" key="1">
    <source>
        <dbReference type="EMBL" id="GAF93449.1"/>
    </source>
</evidence>
<comment type="caution">
    <text evidence="1">The sequence shown here is derived from an EMBL/GenBank/DDBJ whole genome shotgun (WGS) entry which is preliminary data.</text>
</comment>
<organism evidence="1">
    <name type="scientific">marine sediment metagenome</name>
    <dbReference type="NCBI Taxonomy" id="412755"/>
    <lineage>
        <taxon>unclassified sequences</taxon>
        <taxon>metagenomes</taxon>
        <taxon>ecological metagenomes</taxon>
    </lineage>
</organism>
<sequence length="176" mass="20040">MEALKSLPYVGWTPAKEDINKKGVTKYDAAKTFDGINLFMSAGGLEVHLIDMKGRPLHTWSARRSGHRFHEMAKLLPNGDLLAIVYSRNLVRLDWDSNVKWVNDKRYHHEITTAPGGDFYVLGREDTMTVLFGLPVSFITDYIAVISPDGQTKRKIPLLKAARQHIPFDMVVKIYR</sequence>
<name>X0TJR1_9ZZZZ</name>
<reference evidence="1" key="1">
    <citation type="journal article" date="2014" name="Front. Microbiol.">
        <title>High frequency of phylogenetically diverse reductive dehalogenase-homologous genes in deep subseafloor sedimentary metagenomes.</title>
        <authorList>
            <person name="Kawai M."/>
            <person name="Futagami T."/>
            <person name="Toyoda A."/>
            <person name="Takaki Y."/>
            <person name="Nishi S."/>
            <person name="Hori S."/>
            <person name="Arai W."/>
            <person name="Tsubouchi T."/>
            <person name="Morono Y."/>
            <person name="Uchiyama I."/>
            <person name="Ito T."/>
            <person name="Fujiyama A."/>
            <person name="Inagaki F."/>
            <person name="Takami H."/>
        </authorList>
    </citation>
    <scope>NUCLEOTIDE SEQUENCE</scope>
    <source>
        <strain evidence="1">Expedition CK06-06</strain>
    </source>
</reference>
<gene>
    <name evidence="1" type="ORF">S01H1_19330</name>
</gene>
<dbReference type="EMBL" id="BARS01010427">
    <property type="protein sequence ID" value="GAF93449.1"/>
    <property type="molecule type" value="Genomic_DNA"/>
</dbReference>